<evidence type="ECO:0000256" key="19">
    <source>
        <dbReference type="SAM" id="Coils"/>
    </source>
</evidence>
<dbReference type="InterPro" id="IPR013083">
    <property type="entry name" value="Znf_RING/FYVE/PHD"/>
</dbReference>
<feature type="coiled-coil region" evidence="19">
    <location>
        <begin position="220"/>
        <end position="254"/>
    </location>
</feature>
<keyword evidence="10" id="KW-0833">Ubl conjugation pathway</keyword>
<keyword evidence="17" id="KW-0539">Nucleus</keyword>
<keyword evidence="16" id="KW-0804">Transcription</keyword>
<dbReference type="InterPro" id="IPR001965">
    <property type="entry name" value="Znf_PHD"/>
</dbReference>
<feature type="domain" description="B box-type" evidence="23">
    <location>
        <begin position="182"/>
        <end position="223"/>
    </location>
</feature>
<dbReference type="GO" id="GO:0061630">
    <property type="term" value="F:ubiquitin protein ligase activity"/>
    <property type="evidence" value="ECO:0007669"/>
    <property type="project" value="UniProtKB-EC"/>
</dbReference>
<dbReference type="SUPFAM" id="SSF57845">
    <property type="entry name" value="B-box zinc-binding domain"/>
    <property type="match status" value="1"/>
</dbReference>
<dbReference type="FunFam" id="3.30.40.10:FF:000123">
    <property type="entry name" value="E3 ubiquitin-protein ligase TRIM33"/>
    <property type="match status" value="1"/>
</dbReference>
<comment type="caution">
    <text evidence="24">The sequence shown here is derived from an EMBL/GenBank/DDBJ whole genome shotgun (WGS) entry which is preliminary data.</text>
</comment>
<dbReference type="CDD" id="cd19829">
    <property type="entry name" value="Bbox2_TIF1b_C-VI"/>
    <property type="match status" value="1"/>
</dbReference>
<evidence type="ECO:0000259" key="23">
    <source>
        <dbReference type="PROSITE" id="PS50119"/>
    </source>
</evidence>
<keyword evidence="5" id="KW-0678">Repressor</keyword>
<dbReference type="InterPro" id="IPR019787">
    <property type="entry name" value="Znf_PHD-finger"/>
</dbReference>
<keyword evidence="6" id="KW-0808">Transferase</keyword>
<keyword evidence="8" id="KW-0677">Repeat</keyword>
<dbReference type="Gene3D" id="3.30.160.60">
    <property type="entry name" value="Classic Zinc Finger"/>
    <property type="match status" value="1"/>
</dbReference>
<evidence type="ECO:0000259" key="22">
    <source>
        <dbReference type="PROSITE" id="PS50089"/>
    </source>
</evidence>
<dbReference type="InterPro" id="IPR047058">
    <property type="entry name" value="TIF1b_Bbox2_Znf"/>
</dbReference>
<keyword evidence="25" id="KW-1185">Reference proteome</keyword>
<dbReference type="InterPro" id="IPR017907">
    <property type="entry name" value="Znf_RING_CS"/>
</dbReference>
<dbReference type="SMART" id="SM00184">
    <property type="entry name" value="RING"/>
    <property type="match status" value="1"/>
</dbReference>
<reference evidence="24 25" key="1">
    <citation type="submission" date="2018-03" db="EMBL/GenBank/DDBJ databases">
        <title>Draft genome sequence of Rohu Carp (Labeo rohita).</title>
        <authorList>
            <person name="Das P."/>
            <person name="Kushwaha B."/>
            <person name="Joshi C.G."/>
            <person name="Kumar D."/>
            <person name="Nagpure N.S."/>
            <person name="Sahoo L."/>
            <person name="Das S.P."/>
            <person name="Bit A."/>
            <person name="Patnaik S."/>
            <person name="Meher P.K."/>
            <person name="Jayasankar P."/>
            <person name="Koringa P.G."/>
            <person name="Patel N.V."/>
            <person name="Hinsu A.T."/>
            <person name="Kumar R."/>
            <person name="Pandey M."/>
            <person name="Agarwal S."/>
            <person name="Srivastava S."/>
            <person name="Singh M."/>
            <person name="Iquebal M.A."/>
            <person name="Jaiswal S."/>
            <person name="Angadi U.B."/>
            <person name="Kumar N."/>
            <person name="Raza M."/>
            <person name="Shah T.M."/>
            <person name="Rai A."/>
            <person name="Jena J.K."/>
        </authorList>
    </citation>
    <scope>NUCLEOTIDE SEQUENCE [LARGE SCALE GENOMIC DNA]</scope>
    <source>
        <strain evidence="24">DASCIFA01</strain>
        <tissue evidence="24">Testis</tissue>
    </source>
</reference>
<feature type="domain" description="B box-type" evidence="23">
    <location>
        <begin position="122"/>
        <end position="169"/>
    </location>
</feature>
<dbReference type="PROSITE" id="PS01359">
    <property type="entry name" value="ZF_PHD_1"/>
    <property type="match status" value="1"/>
</dbReference>
<dbReference type="SUPFAM" id="SSF57850">
    <property type="entry name" value="RING/U-box"/>
    <property type="match status" value="1"/>
</dbReference>
<dbReference type="EC" id="2.3.2.27" evidence="4"/>
<evidence type="ECO:0000256" key="1">
    <source>
        <dbReference type="ARBA" id="ARBA00000900"/>
    </source>
</evidence>
<comment type="pathway">
    <text evidence="3">Protein modification; protein ubiquitination.</text>
</comment>
<keyword evidence="12" id="KW-0805">Transcription regulation</keyword>
<dbReference type="GO" id="GO:0000785">
    <property type="term" value="C:chromatin"/>
    <property type="evidence" value="ECO:0007669"/>
    <property type="project" value="TreeGrafter"/>
</dbReference>
<keyword evidence="13 19" id="KW-0175">Coiled coil</keyword>
<dbReference type="InterPro" id="IPR003649">
    <property type="entry name" value="Bbox_C"/>
</dbReference>
<dbReference type="InterPro" id="IPR027370">
    <property type="entry name" value="Znf-RING_euk"/>
</dbReference>
<dbReference type="SMART" id="SM00336">
    <property type="entry name" value="BBOX"/>
    <property type="match status" value="2"/>
</dbReference>
<evidence type="ECO:0000313" key="24">
    <source>
        <dbReference type="EMBL" id="RXN30217.1"/>
    </source>
</evidence>
<evidence type="ECO:0000256" key="9">
    <source>
        <dbReference type="ARBA" id="ARBA00022771"/>
    </source>
</evidence>
<dbReference type="GO" id="GO:0008270">
    <property type="term" value="F:zinc ion binding"/>
    <property type="evidence" value="ECO:0007669"/>
    <property type="project" value="UniProtKB-KW"/>
</dbReference>
<evidence type="ECO:0000256" key="11">
    <source>
        <dbReference type="ARBA" id="ARBA00022833"/>
    </source>
</evidence>
<dbReference type="InterPro" id="IPR000315">
    <property type="entry name" value="Znf_B-box"/>
</dbReference>
<organism evidence="24 25">
    <name type="scientific">Labeo rohita</name>
    <name type="common">Indian major carp</name>
    <name type="synonym">Cyprinus rohita</name>
    <dbReference type="NCBI Taxonomy" id="84645"/>
    <lineage>
        <taxon>Eukaryota</taxon>
        <taxon>Metazoa</taxon>
        <taxon>Chordata</taxon>
        <taxon>Craniata</taxon>
        <taxon>Vertebrata</taxon>
        <taxon>Euteleostomi</taxon>
        <taxon>Actinopterygii</taxon>
        <taxon>Neopterygii</taxon>
        <taxon>Teleostei</taxon>
        <taxon>Ostariophysi</taxon>
        <taxon>Cypriniformes</taxon>
        <taxon>Cyprinidae</taxon>
        <taxon>Labeoninae</taxon>
        <taxon>Labeonini</taxon>
        <taxon>Labeo</taxon>
    </lineage>
</organism>
<feature type="region of interest" description="Disordered" evidence="20">
    <location>
        <begin position="584"/>
        <end position="657"/>
    </location>
</feature>
<dbReference type="STRING" id="84645.A0A498NFI6"/>
<proteinExistence type="predicted"/>
<dbReference type="SMART" id="SM00502">
    <property type="entry name" value="BBC"/>
    <property type="match status" value="1"/>
</dbReference>
<dbReference type="Pfam" id="PF13445">
    <property type="entry name" value="zf-RING_UBOX"/>
    <property type="match status" value="1"/>
</dbReference>
<comment type="subcellular location">
    <subcellularLocation>
        <location evidence="2">Nucleus</location>
    </subcellularLocation>
</comment>
<dbReference type="Proteomes" id="UP000290572">
    <property type="component" value="Unassembled WGS sequence"/>
</dbReference>
<comment type="catalytic activity">
    <reaction evidence="1">
        <text>S-ubiquitinyl-[E2 ubiquitin-conjugating enzyme]-L-cysteine + [acceptor protein]-L-lysine = [E2 ubiquitin-conjugating enzyme]-L-cysteine + N(6)-ubiquitinyl-[acceptor protein]-L-lysine.</text>
        <dbReference type="EC" id="2.3.2.27"/>
    </reaction>
</comment>
<evidence type="ECO:0000256" key="10">
    <source>
        <dbReference type="ARBA" id="ARBA00022786"/>
    </source>
</evidence>
<evidence type="ECO:0000256" key="15">
    <source>
        <dbReference type="ARBA" id="ARBA00023125"/>
    </source>
</evidence>
<dbReference type="Pfam" id="PF00628">
    <property type="entry name" value="PHD"/>
    <property type="match status" value="1"/>
</dbReference>
<dbReference type="PROSITE" id="PS50089">
    <property type="entry name" value="ZF_RING_2"/>
    <property type="match status" value="1"/>
</dbReference>
<dbReference type="PROSITE" id="PS50016">
    <property type="entry name" value="ZF_PHD_2"/>
    <property type="match status" value="1"/>
</dbReference>
<dbReference type="Pfam" id="PF00643">
    <property type="entry name" value="zf-B_box"/>
    <property type="match status" value="1"/>
</dbReference>
<evidence type="ECO:0000256" key="17">
    <source>
        <dbReference type="ARBA" id="ARBA00023242"/>
    </source>
</evidence>
<feature type="domain" description="PHD-type" evidence="21">
    <location>
        <begin position="442"/>
        <end position="489"/>
    </location>
</feature>
<keyword evidence="9 18" id="KW-0863">Zinc-finger</keyword>
<evidence type="ECO:0000256" key="7">
    <source>
        <dbReference type="ARBA" id="ARBA00022723"/>
    </source>
</evidence>
<feature type="domain" description="RING-type" evidence="22">
    <location>
        <begin position="44"/>
        <end position="95"/>
    </location>
</feature>
<feature type="compositionally biased region" description="Basic and acidic residues" evidence="20">
    <location>
        <begin position="647"/>
        <end position="657"/>
    </location>
</feature>
<evidence type="ECO:0000256" key="2">
    <source>
        <dbReference type="ARBA" id="ARBA00004123"/>
    </source>
</evidence>
<evidence type="ECO:0000256" key="18">
    <source>
        <dbReference type="PROSITE-ProRule" id="PRU00024"/>
    </source>
</evidence>
<keyword evidence="11" id="KW-0862">Zinc</keyword>
<feature type="compositionally biased region" description="Polar residues" evidence="20">
    <location>
        <begin position="407"/>
        <end position="428"/>
    </location>
</feature>
<evidence type="ECO:0000256" key="20">
    <source>
        <dbReference type="SAM" id="MobiDB-lite"/>
    </source>
</evidence>
<gene>
    <name evidence="24" type="ORF">ROHU_017848</name>
</gene>
<dbReference type="PANTHER" id="PTHR45915">
    <property type="entry name" value="TRANSCRIPTION INTERMEDIARY FACTOR"/>
    <property type="match status" value="1"/>
</dbReference>
<name>A0A498NFI6_LABRO</name>
<keyword evidence="7" id="KW-0479">Metal-binding</keyword>
<dbReference type="SMART" id="SM00249">
    <property type="entry name" value="PHD"/>
    <property type="match status" value="1"/>
</dbReference>
<evidence type="ECO:0000256" key="5">
    <source>
        <dbReference type="ARBA" id="ARBA00022491"/>
    </source>
</evidence>
<dbReference type="CDD" id="cd16585">
    <property type="entry name" value="RING-HC_TIF1_C-VI"/>
    <property type="match status" value="1"/>
</dbReference>
<feature type="compositionally biased region" description="Polar residues" evidence="20">
    <location>
        <begin position="595"/>
        <end position="604"/>
    </location>
</feature>
<feature type="compositionally biased region" description="Basic and acidic residues" evidence="20">
    <location>
        <begin position="584"/>
        <end position="594"/>
    </location>
</feature>
<dbReference type="InterPro" id="IPR019786">
    <property type="entry name" value="Zinc_finger_PHD-type_CS"/>
</dbReference>
<dbReference type="FunFam" id="3.30.160.60:FF:000074">
    <property type="entry name" value="Tripartite motif containing 66"/>
    <property type="match status" value="1"/>
</dbReference>
<feature type="region of interest" description="Disordered" evidence="20">
    <location>
        <begin position="407"/>
        <end position="440"/>
    </location>
</feature>
<accession>A0A498NFI6</accession>
<dbReference type="PROSITE" id="PS00518">
    <property type="entry name" value="ZF_RING_1"/>
    <property type="match status" value="1"/>
</dbReference>
<dbReference type="PROSITE" id="PS50119">
    <property type="entry name" value="ZF_BBOX"/>
    <property type="match status" value="2"/>
</dbReference>
<evidence type="ECO:0000256" key="16">
    <source>
        <dbReference type="ARBA" id="ARBA00023163"/>
    </source>
</evidence>
<evidence type="ECO:0000256" key="3">
    <source>
        <dbReference type="ARBA" id="ARBA00004906"/>
    </source>
</evidence>
<dbReference type="InterPro" id="IPR001841">
    <property type="entry name" value="Znf_RING"/>
</dbReference>
<evidence type="ECO:0000256" key="12">
    <source>
        <dbReference type="ARBA" id="ARBA00023015"/>
    </source>
</evidence>
<keyword evidence="15" id="KW-0238">DNA-binding</keyword>
<dbReference type="EMBL" id="QBIY01011630">
    <property type="protein sequence ID" value="RXN30217.1"/>
    <property type="molecule type" value="Genomic_DNA"/>
</dbReference>
<protein>
    <recommendedName>
        <fullName evidence="4">RING-type E3 ubiquitin transferase</fullName>
        <ecNumber evidence="4">2.3.2.27</ecNumber>
    </recommendedName>
</protein>
<dbReference type="AlphaFoldDB" id="A0A498NFI6"/>
<evidence type="ECO:0000256" key="4">
    <source>
        <dbReference type="ARBA" id="ARBA00012483"/>
    </source>
</evidence>
<evidence type="ECO:0000259" key="21">
    <source>
        <dbReference type="PROSITE" id="PS50016"/>
    </source>
</evidence>
<dbReference type="SUPFAM" id="SSF57903">
    <property type="entry name" value="FYVE/PHD zinc finger"/>
    <property type="match status" value="1"/>
</dbReference>
<evidence type="ECO:0000256" key="13">
    <source>
        <dbReference type="ARBA" id="ARBA00023054"/>
    </source>
</evidence>
<dbReference type="GO" id="GO:0003677">
    <property type="term" value="F:DNA binding"/>
    <property type="evidence" value="ECO:0007669"/>
    <property type="project" value="UniProtKB-KW"/>
</dbReference>
<keyword evidence="14" id="KW-0103">Bromodomain</keyword>
<dbReference type="Gene3D" id="3.30.40.10">
    <property type="entry name" value="Zinc/RING finger domain, C3HC4 (zinc finger)"/>
    <property type="match status" value="2"/>
</dbReference>
<evidence type="ECO:0000313" key="25">
    <source>
        <dbReference type="Proteomes" id="UP000290572"/>
    </source>
</evidence>
<feature type="compositionally biased region" description="Basic and acidic residues" evidence="20">
    <location>
        <begin position="622"/>
        <end position="632"/>
    </location>
</feature>
<dbReference type="PANTHER" id="PTHR45915:SF4">
    <property type="entry name" value="TRANSCRIPTION INTERMEDIARY FACTOR 1-ALPHA"/>
    <property type="match status" value="1"/>
</dbReference>
<evidence type="ECO:0000256" key="8">
    <source>
        <dbReference type="ARBA" id="ARBA00022737"/>
    </source>
</evidence>
<evidence type="ECO:0000256" key="6">
    <source>
        <dbReference type="ARBA" id="ARBA00022679"/>
    </source>
</evidence>
<dbReference type="GO" id="GO:0005634">
    <property type="term" value="C:nucleus"/>
    <property type="evidence" value="ECO:0007669"/>
    <property type="project" value="UniProtKB-SubCell"/>
</dbReference>
<sequence length="657" mass="73428">MMDGSEKMESDDVVIIVENEAESKRDDGDQGSVKMMMMALMDVCPVCKLSFSSREPKLLPCLHSFCKRCLPAHNTPASTASNAQQLNMIRCPVCQQECMDVEVLDNFFVKDSVEVPSSTMEKSCQLCMSCDDNTEASGFCVECAEFLCVTCIDAHQRVKFTRDHTVRQITEMSSEAMGASTQKPVFCDIHRQEPLKLFCETCDRLTCRDCQLLKHKDHNYQFLEDAYKNHKEHLENMTCQLQEKKKTIEDISNTINNGLQQVDENRKTVANEIKKSICNLIMEINRKGKLLVNQLEAITKDHEALLKKQKQDVTSLSTHLDHVINFTKWATASNSGTALLYCKRVCKELTNNMSNPVPHASKVQHLICSPELGSVPKSICFLGLKCGSCTRKTNVCHIIRTKDQVNTSAKASLPDSTGVQSQTPQGEQQSEKTPEADEDPNEDWCAVCQNGGELLCCDKCPKVFHLTCHIPTLTASPSGEWYCTFCRDLNSPEMEYNINGSRESNNVKQDPDSEAFTPVDRRKCERLLLRLYCNELSTDFQEPVTPSEDTEMASVGANLESYFEEQLKLLYPDRTFPGVKEESIASVCPDDKSPLSKTPPQDTSPAEEIVKPSGEDLPQGEPHIKDTEKKPENFSSAVGSSPVDAETDSKATKDPTS</sequence>
<dbReference type="InterPro" id="IPR011011">
    <property type="entry name" value="Znf_FYVE_PHD"/>
</dbReference>
<evidence type="ECO:0000256" key="14">
    <source>
        <dbReference type="ARBA" id="ARBA00023117"/>
    </source>
</evidence>